<accession>A0A7Y3RKQ2</accession>
<keyword evidence="3" id="KW-0804">Transcription</keyword>
<dbReference type="InterPro" id="IPR036388">
    <property type="entry name" value="WH-like_DNA-bd_sf"/>
</dbReference>
<comment type="caution">
    <text evidence="5">The sequence shown here is derived from an EMBL/GenBank/DDBJ whole genome shotgun (WGS) entry which is preliminary data.</text>
</comment>
<evidence type="ECO:0000313" key="5">
    <source>
        <dbReference type="EMBL" id="NNU15147.1"/>
    </source>
</evidence>
<dbReference type="NCBIfam" id="TIGR02999">
    <property type="entry name" value="Sig-70_X6"/>
    <property type="match status" value="1"/>
</dbReference>
<keyword evidence="6" id="KW-1185">Reference proteome</keyword>
<dbReference type="GO" id="GO:0006352">
    <property type="term" value="P:DNA-templated transcription initiation"/>
    <property type="evidence" value="ECO:0007669"/>
    <property type="project" value="InterPro"/>
</dbReference>
<evidence type="ECO:0000313" key="6">
    <source>
        <dbReference type="Proteomes" id="UP000536835"/>
    </source>
</evidence>
<keyword evidence="2" id="KW-0731">Sigma factor</keyword>
<dbReference type="SUPFAM" id="SSF88659">
    <property type="entry name" value="Sigma3 and sigma4 domains of RNA polymerase sigma factors"/>
    <property type="match status" value="1"/>
</dbReference>
<dbReference type="InterPro" id="IPR053812">
    <property type="entry name" value="HTH_Sigma70_ECF-like"/>
</dbReference>
<dbReference type="EMBL" id="JABFCX010000002">
    <property type="protein sequence ID" value="NNU15147.1"/>
    <property type="molecule type" value="Genomic_DNA"/>
</dbReference>
<keyword evidence="1" id="KW-0805">Transcription regulation</keyword>
<protein>
    <submittedName>
        <fullName evidence="5">Sigma-70 family RNA polymerase sigma factor</fullName>
    </submittedName>
</protein>
<dbReference type="Proteomes" id="UP000536835">
    <property type="component" value="Unassembled WGS sequence"/>
</dbReference>
<gene>
    <name evidence="5" type="ORF">HK107_02260</name>
</gene>
<sequence length="180" mass="19950">MLSGRSDLEAHIASAHSDMASLASALLRRNERHVLLQTQDLVGEAVLRLLKSEEISVSDRSHFLALTARTMRRVLVDAARARNANKRKGKHVTLISANGDSSKAHAVDLLRLDHALKRLKAIDPDRATLVELRYFAGLTLEETADAMDVSISSVQRSWNVARIWLREAVATVEEGKDGFF</sequence>
<dbReference type="PANTHER" id="PTHR43133:SF39">
    <property type="entry name" value="SIMILAR TO RNA POLYMERASE SIGMA-E FACTOR"/>
    <property type="match status" value="1"/>
</dbReference>
<name>A0A7Y3RKQ2_9PROT</name>
<dbReference type="InterPro" id="IPR039425">
    <property type="entry name" value="RNA_pol_sigma-70-like"/>
</dbReference>
<reference evidence="5 6" key="1">
    <citation type="submission" date="2020-05" db="EMBL/GenBank/DDBJ databases">
        <title>Parvularcula mediterraneae sp. nov., isolated from polypropylene straw from shallow seawater of the seashore of Laganas in Zakynthos island, Greece.</title>
        <authorList>
            <person name="Szabo I."/>
            <person name="Al-Omari J."/>
            <person name="Rado J."/>
            <person name="Szerdahelyi G.S."/>
        </authorList>
    </citation>
    <scope>NUCLEOTIDE SEQUENCE [LARGE SCALE GENOMIC DNA]</scope>
    <source>
        <strain evidence="5 6">ZS-1/3</strain>
    </source>
</reference>
<dbReference type="Pfam" id="PF07638">
    <property type="entry name" value="Sigma70_ECF"/>
    <property type="match status" value="1"/>
</dbReference>
<dbReference type="Gene3D" id="1.10.10.10">
    <property type="entry name" value="Winged helix-like DNA-binding domain superfamily/Winged helix DNA-binding domain"/>
    <property type="match status" value="1"/>
</dbReference>
<dbReference type="InterPro" id="IPR011517">
    <property type="entry name" value="RNA_pol_sigma70_ECF-like"/>
</dbReference>
<evidence type="ECO:0000256" key="2">
    <source>
        <dbReference type="ARBA" id="ARBA00023082"/>
    </source>
</evidence>
<dbReference type="PANTHER" id="PTHR43133">
    <property type="entry name" value="RNA POLYMERASE ECF-TYPE SIGMA FACTO"/>
    <property type="match status" value="1"/>
</dbReference>
<dbReference type="NCBIfam" id="TIGR02937">
    <property type="entry name" value="sigma70-ECF"/>
    <property type="match status" value="1"/>
</dbReference>
<dbReference type="InterPro" id="IPR013324">
    <property type="entry name" value="RNA_pol_sigma_r3/r4-like"/>
</dbReference>
<dbReference type="AlphaFoldDB" id="A0A7Y3RKQ2"/>
<dbReference type="GO" id="GO:0016987">
    <property type="term" value="F:sigma factor activity"/>
    <property type="evidence" value="ECO:0007669"/>
    <property type="project" value="UniProtKB-KW"/>
</dbReference>
<feature type="domain" description="RNA polymerase sigma-70 ECF-like HTH" evidence="4">
    <location>
        <begin position="16"/>
        <end position="169"/>
    </location>
</feature>
<evidence type="ECO:0000259" key="4">
    <source>
        <dbReference type="Pfam" id="PF07638"/>
    </source>
</evidence>
<dbReference type="RefSeq" id="WP_173196384.1">
    <property type="nucleotide sequence ID" value="NZ_JABFCX010000002.1"/>
</dbReference>
<proteinExistence type="predicted"/>
<organism evidence="5 6">
    <name type="scientific">Parvularcula mediterranea</name>
    <dbReference type="NCBI Taxonomy" id="2732508"/>
    <lineage>
        <taxon>Bacteria</taxon>
        <taxon>Pseudomonadati</taxon>
        <taxon>Pseudomonadota</taxon>
        <taxon>Alphaproteobacteria</taxon>
        <taxon>Parvularculales</taxon>
        <taxon>Parvularculaceae</taxon>
        <taxon>Parvularcula</taxon>
    </lineage>
</organism>
<evidence type="ECO:0000256" key="1">
    <source>
        <dbReference type="ARBA" id="ARBA00023015"/>
    </source>
</evidence>
<dbReference type="InterPro" id="IPR014284">
    <property type="entry name" value="RNA_pol_sigma-70_dom"/>
</dbReference>
<evidence type="ECO:0000256" key="3">
    <source>
        <dbReference type="ARBA" id="ARBA00023163"/>
    </source>
</evidence>